<reference evidence="1" key="1">
    <citation type="journal article" date="2020" name="Stud. Mycol.">
        <title>101 Dothideomycetes genomes: a test case for predicting lifestyles and emergence of pathogens.</title>
        <authorList>
            <person name="Haridas S."/>
            <person name="Albert R."/>
            <person name="Binder M."/>
            <person name="Bloem J."/>
            <person name="Labutti K."/>
            <person name="Salamov A."/>
            <person name="Andreopoulos B."/>
            <person name="Baker S."/>
            <person name="Barry K."/>
            <person name="Bills G."/>
            <person name="Bluhm B."/>
            <person name="Cannon C."/>
            <person name="Castanera R."/>
            <person name="Culley D."/>
            <person name="Daum C."/>
            <person name="Ezra D."/>
            <person name="Gonzalez J."/>
            <person name="Henrissat B."/>
            <person name="Kuo A."/>
            <person name="Liang C."/>
            <person name="Lipzen A."/>
            <person name="Lutzoni F."/>
            <person name="Magnuson J."/>
            <person name="Mondo S."/>
            <person name="Nolan M."/>
            <person name="Ohm R."/>
            <person name="Pangilinan J."/>
            <person name="Park H.-J."/>
            <person name="Ramirez L."/>
            <person name="Alfaro M."/>
            <person name="Sun H."/>
            <person name="Tritt A."/>
            <person name="Yoshinaga Y."/>
            <person name="Zwiers L.-H."/>
            <person name="Turgeon B."/>
            <person name="Goodwin S."/>
            <person name="Spatafora J."/>
            <person name="Crous P."/>
            <person name="Grigoriev I."/>
        </authorList>
    </citation>
    <scope>NUCLEOTIDE SEQUENCE</scope>
    <source>
        <strain evidence="1">CBS 122367</strain>
    </source>
</reference>
<sequence>MEIASKPHSADEAPPAQPFCFLALPYELRIRVYEHVLVFPRTVDLDPANTRTLVHRLCLFLVSHAVHTEASRIFYSRNTFRIFPIHGRFFHTKRPLLARLPPTYRAHLTKLELRLGPGWTKPPKGWVADSRLGLEDAPKVHLLKVFVECDPASSDVFDGFRHGEGEEFYTTFCVGLLSGLFAGLPALSRVQFDAYPSVSKTSPLLKRLVDEARANQKIVLWGPERGWDKIAEVDLAQRAAEDGIGIFVREH</sequence>
<evidence type="ECO:0000313" key="1">
    <source>
        <dbReference type="EMBL" id="KAF2677320.1"/>
    </source>
</evidence>
<dbReference type="AlphaFoldDB" id="A0A6G1IH04"/>
<organism evidence="1 2">
    <name type="scientific">Lentithecium fluviatile CBS 122367</name>
    <dbReference type="NCBI Taxonomy" id="1168545"/>
    <lineage>
        <taxon>Eukaryota</taxon>
        <taxon>Fungi</taxon>
        <taxon>Dikarya</taxon>
        <taxon>Ascomycota</taxon>
        <taxon>Pezizomycotina</taxon>
        <taxon>Dothideomycetes</taxon>
        <taxon>Pleosporomycetidae</taxon>
        <taxon>Pleosporales</taxon>
        <taxon>Massarineae</taxon>
        <taxon>Lentitheciaceae</taxon>
        <taxon>Lentithecium</taxon>
    </lineage>
</organism>
<evidence type="ECO:0008006" key="3">
    <source>
        <dbReference type="Google" id="ProtNLM"/>
    </source>
</evidence>
<proteinExistence type="predicted"/>
<dbReference type="OrthoDB" id="5372935at2759"/>
<keyword evidence="2" id="KW-1185">Reference proteome</keyword>
<accession>A0A6G1IH04</accession>
<protein>
    <recommendedName>
        <fullName evidence="3">F-box domain-containing protein</fullName>
    </recommendedName>
</protein>
<gene>
    <name evidence="1" type="ORF">K458DRAFT_319797</name>
</gene>
<dbReference type="PANTHER" id="PTHR42085:SF2">
    <property type="entry name" value="F-BOX DOMAIN-CONTAINING PROTEIN"/>
    <property type="match status" value="1"/>
</dbReference>
<dbReference type="Proteomes" id="UP000799291">
    <property type="component" value="Unassembled WGS sequence"/>
</dbReference>
<dbReference type="PANTHER" id="PTHR42085">
    <property type="entry name" value="F-BOX DOMAIN-CONTAINING PROTEIN"/>
    <property type="match status" value="1"/>
</dbReference>
<dbReference type="InterPro" id="IPR038883">
    <property type="entry name" value="AN11006-like"/>
</dbReference>
<dbReference type="EMBL" id="MU005623">
    <property type="protein sequence ID" value="KAF2677320.1"/>
    <property type="molecule type" value="Genomic_DNA"/>
</dbReference>
<evidence type="ECO:0000313" key="2">
    <source>
        <dbReference type="Proteomes" id="UP000799291"/>
    </source>
</evidence>
<name>A0A6G1IH04_9PLEO</name>